<name>A0A0V0HNN4_SOLCH</name>
<accession>A0A0V0HNN4</accession>
<proteinExistence type="predicted"/>
<sequence length="78" mass="8653">MAQAIFAKIGEYNHQSLRLHLWSKTSKTQALCLNHELSPPPIGVGREEKEVYDAVYSSLYVGTSYHASSCPGAEPPYK</sequence>
<dbReference type="AlphaFoldDB" id="A0A0V0HNN4"/>
<evidence type="ECO:0000313" key="1">
    <source>
        <dbReference type="EMBL" id="JAP22060.1"/>
    </source>
</evidence>
<reference evidence="1" key="1">
    <citation type="submission" date="2015-12" db="EMBL/GenBank/DDBJ databases">
        <title>Gene expression during late stages of embryo sac development: a critical building block for successful pollen-pistil interactions.</title>
        <authorList>
            <person name="Liu Y."/>
            <person name="Joly V."/>
            <person name="Sabar M."/>
            <person name="Matton D.P."/>
        </authorList>
    </citation>
    <scope>NUCLEOTIDE SEQUENCE</scope>
</reference>
<protein>
    <submittedName>
        <fullName evidence="1">Putative ovule protein</fullName>
    </submittedName>
</protein>
<organism evidence="1">
    <name type="scientific">Solanum chacoense</name>
    <name type="common">Chaco potato</name>
    <dbReference type="NCBI Taxonomy" id="4108"/>
    <lineage>
        <taxon>Eukaryota</taxon>
        <taxon>Viridiplantae</taxon>
        <taxon>Streptophyta</taxon>
        <taxon>Embryophyta</taxon>
        <taxon>Tracheophyta</taxon>
        <taxon>Spermatophyta</taxon>
        <taxon>Magnoliopsida</taxon>
        <taxon>eudicotyledons</taxon>
        <taxon>Gunneridae</taxon>
        <taxon>Pentapetalae</taxon>
        <taxon>asterids</taxon>
        <taxon>lamiids</taxon>
        <taxon>Solanales</taxon>
        <taxon>Solanaceae</taxon>
        <taxon>Solanoideae</taxon>
        <taxon>Solaneae</taxon>
        <taxon>Solanum</taxon>
    </lineage>
</organism>
<dbReference type="EMBL" id="GEDG01016991">
    <property type="protein sequence ID" value="JAP22060.1"/>
    <property type="molecule type" value="Transcribed_RNA"/>
</dbReference>